<name>A0A8J3KAB9_9ACTN</name>
<reference evidence="2 3" key="1">
    <citation type="submission" date="2021-01" db="EMBL/GenBank/DDBJ databases">
        <title>Whole genome shotgun sequence of Catellatospora citrea NBRC 14495.</title>
        <authorList>
            <person name="Komaki H."/>
            <person name="Tamura T."/>
        </authorList>
    </citation>
    <scope>NUCLEOTIDE SEQUENCE [LARGE SCALE GENOMIC DNA]</scope>
    <source>
        <strain evidence="2 3">NBRC 14495</strain>
    </source>
</reference>
<proteinExistence type="predicted"/>
<feature type="domain" description="Methyltransferase" evidence="1">
    <location>
        <begin position="46"/>
        <end position="141"/>
    </location>
</feature>
<dbReference type="EMBL" id="BONH01000002">
    <property type="protein sequence ID" value="GIF95902.1"/>
    <property type="molecule type" value="Genomic_DNA"/>
</dbReference>
<dbReference type="PANTHER" id="PTHR12843">
    <property type="entry name" value="PROTEIN-LYSINE N-METHYLTRANSFERASE METTL10"/>
    <property type="match status" value="1"/>
</dbReference>
<dbReference type="AlphaFoldDB" id="A0A8J3KAB9"/>
<dbReference type="Proteomes" id="UP000659904">
    <property type="component" value="Unassembled WGS sequence"/>
</dbReference>
<dbReference type="Gene3D" id="3.40.50.150">
    <property type="entry name" value="Vaccinia Virus protein VP39"/>
    <property type="match status" value="1"/>
</dbReference>
<gene>
    <name evidence="2" type="ORF">Cci01nite_09960</name>
</gene>
<dbReference type="InterPro" id="IPR041698">
    <property type="entry name" value="Methyltransf_25"/>
</dbReference>
<dbReference type="SUPFAM" id="SSF53335">
    <property type="entry name" value="S-adenosyl-L-methionine-dependent methyltransferases"/>
    <property type="match status" value="1"/>
</dbReference>
<protein>
    <recommendedName>
        <fullName evidence="1">Methyltransferase domain-containing protein</fullName>
    </recommendedName>
</protein>
<accession>A0A8J3KAB9</accession>
<evidence type="ECO:0000259" key="1">
    <source>
        <dbReference type="Pfam" id="PF13649"/>
    </source>
</evidence>
<evidence type="ECO:0000313" key="2">
    <source>
        <dbReference type="EMBL" id="GIF95902.1"/>
    </source>
</evidence>
<dbReference type="RefSeq" id="WP_203831655.1">
    <property type="nucleotide sequence ID" value="NZ_BONH01000002.1"/>
</dbReference>
<comment type="caution">
    <text evidence="2">The sequence shown here is derived from an EMBL/GenBank/DDBJ whole genome shotgun (WGS) entry which is preliminary data.</text>
</comment>
<evidence type="ECO:0000313" key="3">
    <source>
        <dbReference type="Proteomes" id="UP000659904"/>
    </source>
</evidence>
<sequence length="224" mass="24864">MSRPSGPAEHWQSVYDRTAPHQVSWYQAESAMSLRLVESAGPGRSVIDVGAGASTLVDALLDRGYTDVTVLDIVPSVLEVARRRVGARAGAAHWMNRDLLTWAPLRHYDVWHDRAVFHFLTDPADRDRYRRVLDAAVAPGGQVVIGVFSEAGPDTCAGLPVARFHQESLAVQFPGFQVVQVEREHHYTPSGELQPFLWLRLARTPGTGPSEWRPEPAPRPGRLY</sequence>
<keyword evidence="3" id="KW-1185">Reference proteome</keyword>
<dbReference type="Pfam" id="PF13649">
    <property type="entry name" value="Methyltransf_25"/>
    <property type="match status" value="1"/>
</dbReference>
<dbReference type="InterPro" id="IPR029063">
    <property type="entry name" value="SAM-dependent_MTases_sf"/>
</dbReference>
<dbReference type="CDD" id="cd02440">
    <property type="entry name" value="AdoMet_MTases"/>
    <property type="match status" value="1"/>
</dbReference>
<organism evidence="2 3">
    <name type="scientific">Catellatospora citrea</name>
    <dbReference type="NCBI Taxonomy" id="53366"/>
    <lineage>
        <taxon>Bacteria</taxon>
        <taxon>Bacillati</taxon>
        <taxon>Actinomycetota</taxon>
        <taxon>Actinomycetes</taxon>
        <taxon>Micromonosporales</taxon>
        <taxon>Micromonosporaceae</taxon>
        <taxon>Catellatospora</taxon>
    </lineage>
</organism>
<dbReference type="PANTHER" id="PTHR12843:SF5">
    <property type="entry name" value="EEF1A LYSINE METHYLTRANSFERASE 2"/>
    <property type="match status" value="1"/>
</dbReference>